<dbReference type="PROSITE" id="PS50850">
    <property type="entry name" value="MFS"/>
    <property type="match status" value="2"/>
</dbReference>
<dbReference type="InterPro" id="IPR050327">
    <property type="entry name" value="Proton-linked_MCT"/>
</dbReference>
<dbReference type="SUPFAM" id="SSF103473">
    <property type="entry name" value="MFS general substrate transporter"/>
    <property type="match status" value="2"/>
</dbReference>
<feature type="transmembrane region" description="Helical" evidence="2">
    <location>
        <begin position="272"/>
        <end position="291"/>
    </location>
</feature>
<feature type="transmembrane region" description="Helical" evidence="2">
    <location>
        <begin position="235"/>
        <end position="252"/>
    </location>
</feature>
<dbReference type="Proteomes" id="UP001249851">
    <property type="component" value="Unassembled WGS sequence"/>
</dbReference>
<comment type="subcellular location">
    <subcellularLocation>
        <location evidence="1">Membrane</location>
        <topology evidence="1">Multi-pass membrane protein</topology>
    </subcellularLocation>
</comment>
<feature type="transmembrane region" description="Helical" evidence="2">
    <location>
        <begin position="21"/>
        <end position="50"/>
    </location>
</feature>
<keyword evidence="2" id="KW-0812">Transmembrane</keyword>
<feature type="transmembrane region" description="Helical" evidence="2">
    <location>
        <begin position="90"/>
        <end position="108"/>
    </location>
</feature>
<feature type="transmembrane region" description="Helical" evidence="2">
    <location>
        <begin position="461"/>
        <end position="494"/>
    </location>
</feature>
<sequence>MSKFGDFSFITVCRKEVDSPWSWLVCICATIIVALFFGISLSFGVMFPVLMEYFQTTRERTAWVGSVGIAGTFMLGPLSSVIINRLGCRLAAFLGGLICVASLLLSSLPSHLPLLFLTYSFPFGFGSSCLFVSCYVIISQYFDKKQAVATGIVASGTGVGIFAVAPICQSLLDEYDWRNTYRITAGYFSVVCILCLTFVPPMKKKADSSTDVQTPDETPSADKPKKLLNFSIFKNKVYTVVTLSLTIALLGHHTPRLHLVKFSEDLSVSADAAAQLFIYIGITTFIGRMLSGILNNISFVNPIFVYMFGLILDGSCVIILSLAKNYIYLVVFSILYGIADGLVIGSFNFIILNCVEPSKRASAFGVGGLFYGSTLAGGPPLAGFMTDRLHTYKPSFFLSAAVEFVGAVILLFIICDHRQGFHKQPVPQKARHEIHVKPKESCSQVTSPMTLPKSRKRVDSAWSWLVCFCSTIIIALTLGTALNFGILFPVLMAYFQETRERTGKFITALILASLSSFSCCPWVGSIGLSLIFALGPVTGMMVNRFGCRVTTIVGGLFCICGLSLSSLAFNMAIMYVTYSILFGLGGSFLFVSCYVVMSQYFEKKHSIATGIIASGSGIGVIAVAPILQKLLNSFRWQKTYLITAGIFALPCVLGITFKPLVLERK</sequence>
<feature type="transmembrane region" description="Helical" evidence="2">
    <location>
        <begin position="147"/>
        <end position="167"/>
    </location>
</feature>
<dbReference type="GO" id="GO:0016020">
    <property type="term" value="C:membrane"/>
    <property type="evidence" value="ECO:0007669"/>
    <property type="project" value="UniProtKB-SubCell"/>
</dbReference>
<reference evidence="4" key="2">
    <citation type="journal article" date="2023" name="Science">
        <title>Genomic signatures of disease resistance in endangered staghorn corals.</title>
        <authorList>
            <person name="Vollmer S.V."/>
            <person name="Selwyn J.D."/>
            <person name="Despard B.A."/>
            <person name="Roesel C.L."/>
        </authorList>
    </citation>
    <scope>NUCLEOTIDE SEQUENCE</scope>
    <source>
        <strain evidence="4">K2</strain>
    </source>
</reference>
<evidence type="ECO:0000256" key="2">
    <source>
        <dbReference type="SAM" id="Phobius"/>
    </source>
</evidence>
<keyword evidence="2" id="KW-0472">Membrane</keyword>
<protein>
    <submittedName>
        <fullName evidence="4">Monocarboxylate transporter 3</fullName>
    </submittedName>
</protein>
<feature type="transmembrane region" description="Helical" evidence="2">
    <location>
        <begin position="303"/>
        <end position="320"/>
    </location>
</feature>
<feature type="transmembrane region" description="Helical" evidence="2">
    <location>
        <begin position="506"/>
        <end position="533"/>
    </location>
</feature>
<feature type="transmembrane region" description="Helical" evidence="2">
    <location>
        <begin position="639"/>
        <end position="661"/>
    </location>
</feature>
<dbReference type="PANTHER" id="PTHR11360">
    <property type="entry name" value="MONOCARBOXYLATE TRANSPORTER"/>
    <property type="match status" value="1"/>
</dbReference>
<feature type="transmembrane region" description="Helical" evidence="2">
    <location>
        <begin position="179"/>
        <end position="199"/>
    </location>
</feature>
<feature type="transmembrane region" description="Helical" evidence="2">
    <location>
        <begin position="575"/>
        <end position="595"/>
    </location>
</feature>
<feature type="transmembrane region" description="Helical" evidence="2">
    <location>
        <begin position="363"/>
        <end position="384"/>
    </location>
</feature>
<accession>A0AAD9QWT6</accession>
<dbReference type="InterPro" id="IPR020846">
    <property type="entry name" value="MFS_dom"/>
</dbReference>
<dbReference type="Gene3D" id="1.20.1250.20">
    <property type="entry name" value="MFS general substrate transporter like domains"/>
    <property type="match status" value="3"/>
</dbReference>
<comment type="caution">
    <text evidence="4">The sequence shown here is derived from an EMBL/GenBank/DDBJ whole genome shotgun (WGS) entry which is preliminary data.</text>
</comment>
<dbReference type="InterPro" id="IPR036259">
    <property type="entry name" value="MFS_trans_sf"/>
</dbReference>
<feature type="transmembrane region" description="Helical" evidence="2">
    <location>
        <begin position="607"/>
        <end position="627"/>
    </location>
</feature>
<proteinExistence type="predicted"/>
<gene>
    <name evidence="4" type="ORF">P5673_007009</name>
</gene>
<dbReference type="AlphaFoldDB" id="A0AAD9QWT6"/>
<feature type="transmembrane region" description="Helical" evidence="2">
    <location>
        <begin position="114"/>
        <end position="138"/>
    </location>
</feature>
<feature type="domain" description="Major facilitator superfamily (MFS) profile" evidence="3">
    <location>
        <begin position="463"/>
        <end position="665"/>
    </location>
</feature>
<reference evidence="4" key="1">
    <citation type="journal article" date="2023" name="G3 (Bethesda)">
        <title>Whole genome assembly and annotation of the endangered Caribbean coral Acropora cervicornis.</title>
        <authorList>
            <person name="Selwyn J.D."/>
            <person name="Vollmer S.V."/>
        </authorList>
    </citation>
    <scope>NUCLEOTIDE SEQUENCE</scope>
    <source>
        <strain evidence="4">K2</strain>
    </source>
</reference>
<organism evidence="4 5">
    <name type="scientific">Acropora cervicornis</name>
    <name type="common">Staghorn coral</name>
    <dbReference type="NCBI Taxonomy" id="6130"/>
    <lineage>
        <taxon>Eukaryota</taxon>
        <taxon>Metazoa</taxon>
        <taxon>Cnidaria</taxon>
        <taxon>Anthozoa</taxon>
        <taxon>Hexacorallia</taxon>
        <taxon>Scleractinia</taxon>
        <taxon>Astrocoeniina</taxon>
        <taxon>Acroporidae</taxon>
        <taxon>Acropora</taxon>
    </lineage>
</organism>
<dbReference type="EMBL" id="JARQWQ010000011">
    <property type="protein sequence ID" value="KAK2568934.1"/>
    <property type="molecule type" value="Genomic_DNA"/>
</dbReference>
<dbReference type="InterPro" id="IPR011701">
    <property type="entry name" value="MFS"/>
</dbReference>
<evidence type="ECO:0000259" key="3">
    <source>
        <dbReference type="PROSITE" id="PS50850"/>
    </source>
</evidence>
<feature type="transmembrane region" description="Helical" evidence="2">
    <location>
        <begin position="62"/>
        <end position="83"/>
    </location>
</feature>
<keyword evidence="2" id="KW-1133">Transmembrane helix</keyword>
<dbReference type="Pfam" id="PF07690">
    <property type="entry name" value="MFS_1"/>
    <property type="match status" value="2"/>
</dbReference>
<evidence type="ECO:0000256" key="1">
    <source>
        <dbReference type="ARBA" id="ARBA00004141"/>
    </source>
</evidence>
<dbReference type="PANTHER" id="PTHR11360:SF251">
    <property type="entry name" value="MAJOR FACILITATOR SUPERFAMILY (MFS) PROFILE DOMAIN-CONTAINING PROTEIN"/>
    <property type="match status" value="1"/>
</dbReference>
<feature type="transmembrane region" description="Helical" evidence="2">
    <location>
        <begin position="545"/>
        <end position="569"/>
    </location>
</feature>
<dbReference type="GO" id="GO:0022857">
    <property type="term" value="F:transmembrane transporter activity"/>
    <property type="evidence" value="ECO:0007669"/>
    <property type="project" value="InterPro"/>
</dbReference>
<evidence type="ECO:0000313" key="4">
    <source>
        <dbReference type="EMBL" id="KAK2568934.1"/>
    </source>
</evidence>
<feature type="transmembrane region" description="Helical" evidence="2">
    <location>
        <begin position="326"/>
        <end position="351"/>
    </location>
</feature>
<name>A0AAD9QWT6_ACRCE</name>
<feature type="transmembrane region" description="Helical" evidence="2">
    <location>
        <begin position="396"/>
        <end position="415"/>
    </location>
</feature>
<feature type="domain" description="Major facilitator superfamily (MFS) profile" evidence="3">
    <location>
        <begin position="22"/>
        <end position="418"/>
    </location>
</feature>
<evidence type="ECO:0000313" key="5">
    <source>
        <dbReference type="Proteomes" id="UP001249851"/>
    </source>
</evidence>
<keyword evidence="5" id="KW-1185">Reference proteome</keyword>